<dbReference type="InterPro" id="IPR023214">
    <property type="entry name" value="HAD_sf"/>
</dbReference>
<dbReference type="InterPro" id="IPR036412">
    <property type="entry name" value="HAD-like_sf"/>
</dbReference>
<protein>
    <submittedName>
        <fullName evidence="1">HAD hydrolase-like protein</fullName>
    </submittedName>
</protein>
<dbReference type="SFLD" id="SFLDG01129">
    <property type="entry name" value="C1.5:_HAD__Beta-PGM__Phosphata"/>
    <property type="match status" value="1"/>
</dbReference>
<name>A0ABR7IQN6_9CLOT</name>
<dbReference type="EMBL" id="JACOQK010000001">
    <property type="protein sequence ID" value="MBC5787464.1"/>
    <property type="molecule type" value="Genomic_DNA"/>
</dbReference>
<evidence type="ECO:0000313" key="1">
    <source>
        <dbReference type="EMBL" id="MBC5787464.1"/>
    </source>
</evidence>
<dbReference type="PANTHER" id="PTHR43434">
    <property type="entry name" value="PHOSPHOGLYCOLATE PHOSPHATASE"/>
    <property type="match status" value="1"/>
</dbReference>
<gene>
    <name evidence="1" type="ORF">H8Z77_05415</name>
</gene>
<dbReference type="InterPro" id="IPR050155">
    <property type="entry name" value="HAD-like_hydrolase_sf"/>
</dbReference>
<dbReference type="Gene3D" id="3.40.50.1000">
    <property type="entry name" value="HAD superfamily/HAD-like"/>
    <property type="match status" value="1"/>
</dbReference>
<organism evidence="1 2">
    <name type="scientific">Clostridium facile</name>
    <dbReference type="NCBI Taxonomy" id="2763035"/>
    <lineage>
        <taxon>Bacteria</taxon>
        <taxon>Bacillati</taxon>
        <taxon>Bacillota</taxon>
        <taxon>Clostridia</taxon>
        <taxon>Eubacteriales</taxon>
        <taxon>Clostridiaceae</taxon>
        <taxon>Clostridium</taxon>
    </lineage>
</organism>
<comment type="caution">
    <text evidence="1">The sequence shown here is derived from an EMBL/GenBank/DDBJ whole genome shotgun (WGS) entry which is preliminary data.</text>
</comment>
<dbReference type="SUPFAM" id="SSF56784">
    <property type="entry name" value="HAD-like"/>
    <property type="match status" value="1"/>
</dbReference>
<reference evidence="1 2" key="1">
    <citation type="submission" date="2020-08" db="EMBL/GenBank/DDBJ databases">
        <title>Genome public.</title>
        <authorList>
            <person name="Liu C."/>
            <person name="Sun Q."/>
        </authorList>
    </citation>
    <scope>NUCLEOTIDE SEQUENCE [LARGE SCALE GENOMIC DNA]</scope>
    <source>
        <strain evidence="1 2">NSJ-27</strain>
    </source>
</reference>
<dbReference type="InterPro" id="IPR023198">
    <property type="entry name" value="PGP-like_dom2"/>
</dbReference>
<dbReference type="SFLD" id="SFLDS00003">
    <property type="entry name" value="Haloacid_Dehalogenase"/>
    <property type="match status" value="1"/>
</dbReference>
<dbReference type="PANTHER" id="PTHR43434:SF20">
    <property type="entry name" value="5'-NUCLEOTIDASE"/>
    <property type="match status" value="1"/>
</dbReference>
<dbReference type="Pfam" id="PF13419">
    <property type="entry name" value="HAD_2"/>
    <property type="match status" value="1"/>
</dbReference>
<dbReference type="Proteomes" id="UP000649151">
    <property type="component" value="Unassembled WGS sequence"/>
</dbReference>
<dbReference type="InterPro" id="IPR041492">
    <property type="entry name" value="HAD_2"/>
</dbReference>
<keyword evidence="2" id="KW-1185">Reference proteome</keyword>
<accession>A0ABR7IQN6</accession>
<evidence type="ECO:0000313" key="2">
    <source>
        <dbReference type="Proteomes" id="UP000649151"/>
    </source>
</evidence>
<dbReference type="RefSeq" id="WP_069989157.1">
    <property type="nucleotide sequence ID" value="NZ_JACOQK010000001.1"/>
</dbReference>
<proteinExistence type="predicted"/>
<sequence length="228" mass="25806">MPKQYQTILFDLDGTLVDTSPGIFKAIRHVEKVMGLAPIKKEEMRKFIGPPPVYSYQNFHHLTEEDAWKAKKIQHEYLIEGCKNGKVYPGIIRLLKFLKEENCHVATTTLKKETSAHRVLSHFQLEEYMDTIVGLDAEETLTKADTISIALERMGVSKDSAVLVGDSRYDGEGAIQAGVDFIPVTYGFGITDPEQVIDLNPVFCASNARELMLYFWSHIGKKEEGYPY</sequence>
<dbReference type="Gene3D" id="1.10.150.240">
    <property type="entry name" value="Putative phosphatase, domain 2"/>
    <property type="match status" value="1"/>
</dbReference>